<comment type="similarity">
    <text evidence="1">Belongs to the glycosyl hydrolase 84 family.</text>
</comment>
<name>A0ABT1DLQ8_9ACTN</name>
<dbReference type="Proteomes" id="UP001523369">
    <property type="component" value="Unassembled WGS sequence"/>
</dbReference>
<accession>A0ABT1DLQ8</accession>
<organism evidence="3 4">
    <name type="scientific">Paractinoplanes aksuensis</name>
    <dbReference type="NCBI Taxonomy" id="2939490"/>
    <lineage>
        <taxon>Bacteria</taxon>
        <taxon>Bacillati</taxon>
        <taxon>Actinomycetota</taxon>
        <taxon>Actinomycetes</taxon>
        <taxon>Micromonosporales</taxon>
        <taxon>Micromonosporaceae</taxon>
        <taxon>Paractinoplanes</taxon>
    </lineage>
</organism>
<protein>
    <submittedName>
        <fullName evidence="3">Protein O-GlcNAcase</fullName>
    </submittedName>
</protein>
<dbReference type="InterPro" id="IPR017853">
    <property type="entry name" value="GH"/>
</dbReference>
<dbReference type="InterPro" id="IPR011496">
    <property type="entry name" value="O-GlcNAcase_cat"/>
</dbReference>
<dbReference type="SUPFAM" id="SSF51445">
    <property type="entry name" value="(Trans)glycosidases"/>
    <property type="match status" value="1"/>
</dbReference>
<evidence type="ECO:0000256" key="1">
    <source>
        <dbReference type="PROSITE-ProRule" id="PRU01353"/>
    </source>
</evidence>
<reference evidence="3 4" key="1">
    <citation type="submission" date="2022-06" db="EMBL/GenBank/DDBJ databases">
        <title>New Species of the Genus Actinoplanes, ActinopZanes ferrugineus.</title>
        <authorList>
            <person name="Ding P."/>
        </authorList>
    </citation>
    <scope>NUCLEOTIDE SEQUENCE [LARGE SCALE GENOMIC DNA]</scope>
    <source>
        <strain evidence="3 4">TRM88003</strain>
    </source>
</reference>
<evidence type="ECO:0000313" key="4">
    <source>
        <dbReference type="Proteomes" id="UP001523369"/>
    </source>
</evidence>
<comment type="caution">
    <text evidence="1">Lacks conserved residue(s) required for the propagation of feature annotation.</text>
</comment>
<evidence type="ECO:0000259" key="2">
    <source>
        <dbReference type="PROSITE" id="PS52009"/>
    </source>
</evidence>
<dbReference type="PROSITE" id="PS52009">
    <property type="entry name" value="GH84"/>
    <property type="match status" value="1"/>
</dbReference>
<proteinExistence type="inferred from homology"/>
<dbReference type="RefSeq" id="WP_253237898.1">
    <property type="nucleotide sequence ID" value="NZ_JAMYJR010000013.1"/>
</dbReference>
<comment type="caution">
    <text evidence="3">The sequence shown here is derived from an EMBL/GenBank/DDBJ whole genome shotgun (WGS) entry which is preliminary data.</text>
</comment>
<feature type="domain" description="GH84" evidence="2">
    <location>
        <begin position="7"/>
        <end position="279"/>
    </location>
</feature>
<dbReference type="Gene3D" id="3.20.20.80">
    <property type="entry name" value="Glycosidases"/>
    <property type="match status" value="1"/>
</dbReference>
<sequence length="353" mass="39389">MIAVNRVPVGVIDAAKRTKRSRQERQAFMERLAADGLDFYLIGSRPEPNDRRAPLDLYGVGEEEVAHLARAARSAGIRLGISAFPDERAVESERQLSDIVDTLMKTPFMGDIDMLLLRFDGSPMSGRHLLVDTQVEITRAVAAAFRSQLRVAVCPTLYADDVSKVGISVSDRDDYRRTWSQVDGDVSIFWSGSTLMSEGIDHHSVAGITRQYRRKPALWYNFPVNDGQGYQAQLRLIPKIDDVRQNMNQLELIGFNPMKQLRLSEIPIISAARALRSDSEDWSAVTRQVCTETLGARLGETVWSSIGRLDPADEEWAATRSELTSALAGDDSPYAAELRQWLHEVQRGDKGGE</sequence>
<keyword evidence="4" id="KW-1185">Reference proteome</keyword>
<gene>
    <name evidence="3" type="ORF">M1L60_14365</name>
</gene>
<dbReference type="EMBL" id="JAMYJR010000013">
    <property type="protein sequence ID" value="MCO8271778.1"/>
    <property type="molecule type" value="Genomic_DNA"/>
</dbReference>
<evidence type="ECO:0000313" key="3">
    <source>
        <dbReference type="EMBL" id="MCO8271778.1"/>
    </source>
</evidence>
<dbReference type="Pfam" id="PF07555">
    <property type="entry name" value="NAGidase"/>
    <property type="match status" value="1"/>
</dbReference>